<dbReference type="AlphaFoldDB" id="A0A6I4VNL2"/>
<protein>
    <submittedName>
        <fullName evidence="2">Tn3 family transposase</fullName>
    </submittedName>
</protein>
<dbReference type="InterPro" id="IPR002513">
    <property type="entry name" value="Tn3_Tnp_DDE_dom"/>
</dbReference>
<keyword evidence="3" id="KW-1185">Reference proteome</keyword>
<sequence length="44" mass="4974">MNHSILFLNVADTEEILKQFSKNSSHPTCKALQELGKVVKTIFL</sequence>
<dbReference type="EMBL" id="WUUL01000001">
    <property type="protein sequence ID" value="MXQ52623.1"/>
    <property type="molecule type" value="Genomic_DNA"/>
</dbReference>
<feature type="domain" description="Tn3 transposase DDE" evidence="1">
    <location>
        <begin position="11"/>
        <end position="44"/>
    </location>
</feature>
<evidence type="ECO:0000313" key="2">
    <source>
        <dbReference type="EMBL" id="MXQ52623.1"/>
    </source>
</evidence>
<dbReference type="GO" id="GO:0004803">
    <property type="term" value="F:transposase activity"/>
    <property type="evidence" value="ECO:0007669"/>
    <property type="project" value="InterPro"/>
</dbReference>
<dbReference type="Proteomes" id="UP000430692">
    <property type="component" value="Unassembled WGS sequence"/>
</dbReference>
<name>A0A6I4VNL2_9BACL</name>
<proteinExistence type="predicted"/>
<dbReference type="GO" id="GO:0006313">
    <property type="term" value="P:DNA transposition"/>
    <property type="evidence" value="ECO:0007669"/>
    <property type="project" value="InterPro"/>
</dbReference>
<dbReference type="Pfam" id="PF01526">
    <property type="entry name" value="DDE_Tnp_Tn3"/>
    <property type="match status" value="1"/>
</dbReference>
<accession>A0A6I4VNL2</accession>
<evidence type="ECO:0000259" key="1">
    <source>
        <dbReference type="Pfam" id="PF01526"/>
    </source>
</evidence>
<reference evidence="2 3" key="1">
    <citation type="submission" date="2019-12" db="EMBL/GenBank/DDBJ databases">
        <title>Whole-genome analyses of novel actinobacteria.</title>
        <authorList>
            <person name="Sahin N."/>
            <person name="Saygin H."/>
        </authorList>
    </citation>
    <scope>NUCLEOTIDE SEQUENCE [LARGE SCALE GENOMIC DNA]</scope>
    <source>
        <strain evidence="2 3">KC615</strain>
    </source>
</reference>
<organism evidence="2 3">
    <name type="scientific">Shimazuella alba</name>
    <dbReference type="NCBI Taxonomy" id="2690964"/>
    <lineage>
        <taxon>Bacteria</taxon>
        <taxon>Bacillati</taxon>
        <taxon>Bacillota</taxon>
        <taxon>Bacilli</taxon>
        <taxon>Bacillales</taxon>
        <taxon>Thermoactinomycetaceae</taxon>
        <taxon>Shimazuella</taxon>
    </lineage>
</organism>
<gene>
    <name evidence="2" type="ORF">GSM42_02420</name>
</gene>
<evidence type="ECO:0000313" key="3">
    <source>
        <dbReference type="Proteomes" id="UP000430692"/>
    </source>
</evidence>
<comment type="caution">
    <text evidence="2">The sequence shown here is derived from an EMBL/GenBank/DDBJ whole genome shotgun (WGS) entry which is preliminary data.</text>
</comment>